<dbReference type="Gene3D" id="2.60.40.150">
    <property type="entry name" value="C2 domain"/>
    <property type="match status" value="1"/>
</dbReference>
<dbReference type="CDD" id="cd00030">
    <property type="entry name" value="C2"/>
    <property type="match status" value="1"/>
</dbReference>
<evidence type="ECO:0000313" key="3">
    <source>
        <dbReference type="EMBL" id="RWS25237.1"/>
    </source>
</evidence>
<dbReference type="PROSITE" id="PS50004">
    <property type="entry name" value="C2"/>
    <property type="match status" value="1"/>
</dbReference>
<feature type="signal peptide" evidence="1">
    <location>
        <begin position="1"/>
        <end position="20"/>
    </location>
</feature>
<dbReference type="Proteomes" id="UP000288716">
    <property type="component" value="Unassembled WGS sequence"/>
</dbReference>
<proteinExistence type="predicted"/>
<dbReference type="PANTHER" id="PTHR46096">
    <property type="entry name" value="PERFORIN-1"/>
    <property type="match status" value="1"/>
</dbReference>
<protein>
    <submittedName>
        <fullName evidence="3">Perforin-1-like isoform X2</fullName>
    </submittedName>
</protein>
<dbReference type="GO" id="GO:0016020">
    <property type="term" value="C:membrane"/>
    <property type="evidence" value="ECO:0007669"/>
    <property type="project" value="TreeGrafter"/>
</dbReference>
<gene>
    <name evidence="3" type="ORF">B4U80_13109</name>
</gene>
<dbReference type="VEuPathDB" id="VectorBase:LDEU006804"/>
<accession>A0A443SCK3</accession>
<dbReference type="SMART" id="SM00239">
    <property type="entry name" value="C2"/>
    <property type="match status" value="1"/>
</dbReference>
<dbReference type="AlphaFoldDB" id="A0A443SCK3"/>
<dbReference type="PANTHER" id="PTHR46096:SF1">
    <property type="entry name" value="PERFORIN 1.5"/>
    <property type="match status" value="1"/>
</dbReference>
<organism evidence="3 4">
    <name type="scientific">Leptotrombidium deliense</name>
    <dbReference type="NCBI Taxonomy" id="299467"/>
    <lineage>
        <taxon>Eukaryota</taxon>
        <taxon>Metazoa</taxon>
        <taxon>Ecdysozoa</taxon>
        <taxon>Arthropoda</taxon>
        <taxon>Chelicerata</taxon>
        <taxon>Arachnida</taxon>
        <taxon>Acari</taxon>
        <taxon>Acariformes</taxon>
        <taxon>Trombidiformes</taxon>
        <taxon>Prostigmata</taxon>
        <taxon>Anystina</taxon>
        <taxon>Parasitengona</taxon>
        <taxon>Trombiculoidea</taxon>
        <taxon>Trombiculidae</taxon>
        <taxon>Leptotrombidium</taxon>
    </lineage>
</organism>
<keyword evidence="1" id="KW-0732">Signal</keyword>
<feature type="chain" id="PRO_5019139361" evidence="1">
    <location>
        <begin position="21"/>
        <end position="152"/>
    </location>
</feature>
<feature type="domain" description="C2" evidence="2">
    <location>
        <begin position="9"/>
        <end position="126"/>
    </location>
</feature>
<comment type="caution">
    <text evidence="3">The sequence shown here is derived from an EMBL/GenBank/DDBJ whole genome shotgun (WGS) entry which is preliminary data.</text>
</comment>
<dbReference type="Pfam" id="PF00168">
    <property type="entry name" value="C2"/>
    <property type="match status" value="1"/>
</dbReference>
<reference evidence="3 4" key="1">
    <citation type="journal article" date="2018" name="Gigascience">
        <title>Genomes of trombidid mites reveal novel predicted allergens and laterally-transferred genes associated with secondary metabolism.</title>
        <authorList>
            <person name="Dong X."/>
            <person name="Chaisiri K."/>
            <person name="Xia D."/>
            <person name="Armstrong S.D."/>
            <person name="Fang Y."/>
            <person name="Donnelly M.J."/>
            <person name="Kadowaki T."/>
            <person name="McGarry J.W."/>
            <person name="Darby A.C."/>
            <person name="Makepeace B.L."/>
        </authorList>
    </citation>
    <scope>NUCLEOTIDE SEQUENCE [LARGE SCALE GENOMIC DNA]</scope>
    <source>
        <strain evidence="3">UoL-UT</strain>
    </source>
</reference>
<dbReference type="InterPro" id="IPR052784">
    <property type="entry name" value="Perforin-1_pore-forming"/>
</dbReference>
<keyword evidence="4" id="KW-1185">Reference proteome</keyword>
<evidence type="ECO:0000256" key="1">
    <source>
        <dbReference type="SAM" id="SignalP"/>
    </source>
</evidence>
<dbReference type="EMBL" id="NCKV01003927">
    <property type="protein sequence ID" value="RWS25237.1"/>
    <property type="molecule type" value="Genomic_DNA"/>
</dbReference>
<evidence type="ECO:0000259" key="2">
    <source>
        <dbReference type="PROSITE" id="PS50004"/>
    </source>
</evidence>
<dbReference type="InterPro" id="IPR035892">
    <property type="entry name" value="C2_domain_sf"/>
</dbReference>
<dbReference type="InterPro" id="IPR000008">
    <property type="entry name" value="C2_dom"/>
</dbReference>
<dbReference type="SUPFAM" id="SSF49562">
    <property type="entry name" value="C2 domain (Calcium/lipid-binding domain, CaLB)"/>
    <property type="match status" value="1"/>
</dbReference>
<sequence length="152" mass="17514">MANLVLCFLLFNVCWTLTAAFANTEGKAEIIVEQAHVPRETGLFAGSRDSYVRVYVDGSYIGKTRVIDDTHTPVWNERFDSGYIKKSSKIRFSLWDKDYLESDDFMGSMTVTPQEVLRDNMNATSHVRHFPHGFVQFKLTWFPCPNDVCFEK</sequence>
<dbReference type="OrthoDB" id="270970at2759"/>
<name>A0A443SCK3_9ACAR</name>
<dbReference type="GO" id="GO:0022829">
    <property type="term" value="F:wide pore channel activity"/>
    <property type="evidence" value="ECO:0007669"/>
    <property type="project" value="TreeGrafter"/>
</dbReference>
<evidence type="ECO:0000313" key="4">
    <source>
        <dbReference type="Proteomes" id="UP000288716"/>
    </source>
</evidence>
<dbReference type="GO" id="GO:0051607">
    <property type="term" value="P:defense response to virus"/>
    <property type="evidence" value="ECO:0007669"/>
    <property type="project" value="TreeGrafter"/>
</dbReference>